<evidence type="ECO:0000313" key="3">
    <source>
        <dbReference type="Proteomes" id="UP001279681"/>
    </source>
</evidence>
<comment type="caution">
    <text evidence="2">The sequence shown here is derived from an EMBL/GenBank/DDBJ whole genome shotgun (WGS) entry which is preliminary data.</text>
</comment>
<keyword evidence="1" id="KW-1133">Transmembrane helix</keyword>
<name>A0ABU4WAY4_9FUSO</name>
<reference evidence="3" key="1">
    <citation type="submission" date="2023-07" db="EMBL/GenBank/DDBJ databases">
        <authorList>
            <person name="Colorado M.A."/>
            <person name="Villamil L.M."/>
            <person name="Melo J.F."/>
            <person name="Rodriguez J.A."/>
            <person name="Ruiz R.Y."/>
        </authorList>
    </citation>
    <scope>NUCLEOTIDE SEQUENCE [LARGE SCALE GENOMIC DNA]</scope>
    <source>
        <strain evidence="3">C33</strain>
    </source>
</reference>
<organism evidence="2 3">
    <name type="scientific">Candidatus Cetobacterium colombiensis</name>
    <dbReference type="NCBI Taxonomy" id="3073100"/>
    <lineage>
        <taxon>Bacteria</taxon>
        <taxon>Fusobacteriati</taxon>
        <taxon>Fusobacteriota</taxon>
        <taxon>Fusobacteriia</taxon>
        <taxon>Fusobacteriales</taxon>
        <taxon>Fusobacteriaceae</taxon>
        <taxon>Cetobacterium</taxon>
    </lineage>
</organism>
<accession>A0ABU4WAY4</accession>
<evidence type="ECO:0000313" key="2">
    <source>
        <dbReference type="EMBL" id="MDX8336703.1"/>
    </source>
</evidence>
<gene>
    <name evidence="2" type="ORF">RFV38_09385</name>
</gene>
<protein>
    <submittedName>
        <fullName evidence="2">Uncharacterized protein</fullName>
    </submittedName>
</protein>
<dbReference type="EMBL" id="JAVIKH010000012">
    <property type="protein sequence ID" value="MDX8336703.1"/>
    <property type="molecule type" value="Genomic_DNA"/>
</dbReference>
<sequence>MIKKWIAFFASFVCIYFFCFSVLPFLDETLGFKEAHQKLAEEDIESGAWYYIFVKKVEPSSENVRHTLIYSNLGENKNEEY</sequence>
<keyword evidence="3" id="KW-1185">Reference proteome</keyword>
<dbReference type="Proteomes" id="UP001279681">
    <property type="component" value="Unassembled WGS sequence"/>
</dbReference>
<dbReference type="RefSeq" id="WP_320314085.1">
    <property type="nucleotide sequence ID" value="NZ_JAVIKH010000012.1"/>
</dbReference>
<feature type="transmembrane region" description="Helical" evidence="1">
    <location>
        <begin position="6"/>
        <end position="26"/>
    </location>
</feature>
<evidence type="ECO:0000256" key="1">
    <source>
        <dbReference type="SAM" id="Phobius"/>
    </source>
</evidence>
<proteinExistence type="predicted"/>
<keyword evidence="1" id="KW-0812">Transmembrane</keyword>
<keyword evidence="1" id="KW-0472">Membrane</keyword>